<dbReference type="AlphaFoldDB" id="G4QE60"/>
<organism evidence="1 2">
    <name type="scientific">Glaciecola nitratireducens (strain JCM 12485 / KCTC 12276 / FR1064)</name>
    <dbReference type="NCBI Taxonomy" id="1085623"/>
    <lineage>
        <taxon>Bacteria</taxon>
        <taxon>Pseudomonadati</taxon>
        <taxon>Pseudomonadota</taxon>
        <taxon>Gammaproteobacteria</taxon>
        <taxon>Alteromonadales</taxon>
        <taxon>Alteromonadaceae</taxon>
        <taxon>Brumicola</taxon>
    </lineage>
</organism>
<proteinExistence type="predicted"/>
<dbReference type="KEGG" id="gni:GNIT_3240"/>
<evidence type="ECO:0000313" key="1">
    <source>
        <dbReference type="EMBL" id="AEP31334.1"/>
    </source>
</evidence>
<dbReference type="STRING" id="1085623.GNIT_3240"/>
<accession>G4QE60</accession>
<gene>
    <name evidence="1" type="ordered locus">GNIT_3240</name>
</gene>
<name>G4QE60_GLANF</name>
<dbReference type="EMBL" id="CP003060">
    <property type="protein sequence ID" value="AEP31334.1"/>
    <property type="molecule type" value="Genomic_DNA"/>
</dbReference>
<sequence>MFGIILSIIAEVEYNTQKNRYRYLNGQRCYKVFTVKSTLANDDLIVLKLFLGIG</sequence>
<evidence type="ECO:0000313" key="2">
    <source>
        <dbReference type="Proteomes" id="UP000009282"/>
    </source>
</evidence>
<protein>
    <submittedName>
        <fullName evidence="1">Uncharacterized protein</fullName>
    </submittedName>
</protein>
<keyword evidence="2" id="KW-1185">Reference proteome</keyword>
<dbReference type="Proteomes" id="UP000009282">
    <property type="component" value="Chromosome"/>
</dbReference>
<dbReference type="HOGENOM" id="CLU_3043883_0_0_6"/>
<reference evidence="1 2" key="1">
    <citation type="journal article" date="2011" name="J. Bacteriol.">
        <title>Complete genome sequence of seawater bacterium Glaciecola nitratireducens FR1064T.</title>
        <authorList>
            <person name="Bian F."/>
            <person name="Qin Q.L."/>
            <person name="Xie B.B."/>
            <person name="Shu Y.L."/>
            <person name="Zhang X.Y."/>
            <person name="Yu Y."/>
            <person name="Chen B."/>
            <person name="Chen X.L."/>
            <person name="Zhou B.C."/>
            <person name="Zhang Y.Z."/>
        </authorList>
    </citation>
    <scope>NUCLEOTIDE SEQUENCE [LARGE SCALE GENOMIC DNA]</scope>
    <source>
        <strain evidence="2">JCM 12485 / KCTC 12276 / FR1064</strain>
    </source>
</reference>